<evidence type="ECO:0000256" key="4">
    <source>
        <dbReference type="ARBA" id="ARBA00023134"/>
    </source>
</evidence>
<evidence type="ECO:0000256" key="1">
    <source>
        <dbReference type="ARBA" id="ARBA00022679"/>
    </source>
</evidence>
<keyword evidence="2" id="KW-0548">Nucleotidyltransferase</keyword>
<dbReference type="PANTHER" id="PTHR40392">
    <property type="entry name" value="2-PHOSPHO-L-LACTATE GUANYLYLTRANSFERASE"/>
    <property type="match status" value="1"/>
</dbReference>
<keyword evidence="4" id="KW-0342">GTP-binding</keyword>
<name>W4LIL2_ENTF1</name>
<dbReference type="SUPFAM" id="SSF53448">
    <property type="entry name" value="Nucleotide-diphospho-sugar transferases"/>
    <property type="match status" value="1"/>
</dbReference>
<organism evidence="5 6">
    <name type="scientific">Entotheonella factor</name>
    <dbReference type="NCBI Taxonomy" id="1429438"/>
    <lineage>
        <taxon>Bacteria</taxon>
        <taxon>Pseudomonadati</taxon>
        <taxon>Nitrospinota/Tectimicrobiota group</taxon>
        <taxon>Candidatus Tectimicrobiota</taxon>
        <taxon>Candidatus Entotheonellia</taxon>
        <taxon>Candidatus Entotheonellales</taxon>
        <taxon>Candidatus Entotheonellaceae</taxon>
        <taxon>Candidatus Entotheonella</taxon>
    </lineage>
</organism>
<dbReference type="AlphaFoldDB" id="W4LIL2"/>
<dbReference type="Proteomes" id="UP000019141">
    <property type="component" value="Unassembled WGS sequence"/>
</dbReference>
<proteinExistence type="inferred from homology"/>
<evidence type="ECO:0000256" key="2">
    <source>
        <dbReference type="ARBA" id="ARBA00022695"/>
    </source>
</evidence>
<dbReference type="GO" id="GO:0005525">
    <property type="term" value="F:GTP binding"/>
    <property type="evidence" value="ECO:0007669"/>
    <property type="project" value="UniProtKB-KW"/>
</dbReference>
<comment type="caution">
    <text evidence="5">The sequence shown here is derived from an EMBL/GenBank/DDBJ whole genome shotgun (WGS) entry which is preliminary data.</text>
</comment>
<dbReference type="NCBIfam" id="TIGR03552">
    <property type="entry name" value="F420_cofC"/>
    <property type="match status" value="1"/>
</dbReference>
<evidence type="ECO:0000256" key="3">
    <source>
        <dbReference type="ARBA" id="ARBA00022741"/>
    </source>
</evidence>
<accession>W4LIL2</accession>
<dbReference type="InterPro" id="IPR002835">
    <property type="entry name" value="CofC"/>
</dbReference>
<dbReference type="Pfam" id="PF01983">
    <property type="entry name" value="CofC"/>
    <property type="match status" value="1"/>
</dbReference>
<evidence type="ECO:0000313" key="5">
    <source>
        <dbReference type="EMBL" id="ETW97754.1"/>
    </source>
</evidence>
<dbReference type="Gene3D" id="3.90.550.10">
    <property type="entry name" value="Spore Coat Polysaccharide Biosynthesis Protein SpsA, Chain A"/>
    <property type="match status" value="1"/>
</dbReference>
<dbReference type="HOGENOM" id="CLU_076569_1_0_7"/>
<evidence type="ECO:0008006" key="7">
    <source>
        <dbReference type="Google" id="ProtNLM"/>
    </source>
</evidence>
<dbReference type="GO" id="GO:0043814">
    <property type="term" value="F:phospholactate guanylyltransferase activity"/>
    <property type="evidence" value="ECO:0007669"/>
    <property type="project" value="InterPro"/>
</dbReference>
<sequence length="226" mass="24275">MTYAVIPAKHFEGAKQRLSAFLEPHERVQLARAMLTDTLTACCQAQGLDGVGVVTHHEAPAEIAASLGAEVWWEPEAGGHSQAVAFGVQTCLQRGIDAMLTLPGDIPLVTPADVEAMARAATPPVPVVLAPNRDDLGTNAMRLSPPDCLPLAFGHDSFQRHLSLAAEHRLAVEIRRLPRLSLDIDEPEDLAFFAAHRKAGHSLDVLAGLGLFERLAAIPIPPLYEL</sequence>
<dbReference type="HAMAP" id="MF_02114">
    <property type="entry name" value="CofC"/>
    <property type="match status" value="1"/>
</dbReference>
<dbReference type="EMBL" id="AZHW01000624">
    <property type="protein sequence ID" value="ETW97754.1"/>
    <property type="molecule type" value="Genomic_DNA"/>
</dbReference>
<evidence type="ECO:0000313" key="6">
    <source>
        <dbReference type="Proteomes" id="UP000019141"/>
    </source>
</evidence>
<reference evidence="5 6" key="1">
    <citation type="journal article" date="2014" name="Nature">
        <title>An environmental bacterial taxon with a large and distinct metabolic repertoire.</title>
        <authorList>
            <person name="Wilson M.C."/>
            <person name="Mori T."/>
            <person name="Ruckert C."/>
            <person name="Uria A.R."/>
            <person name="Helf M.J."/>
            <person name="Takada K."/>
            <person name="Gernert C."/>
            <person name="Steffens U.A."/>
            <person name="Heycke N."/>
            <person name="Schmitt S."/>
            <person name="Rinke C."/>
            <person name="Helfrich E.J."/>
            <person name="Brachmann A.O."/>
            <person name="Gurgui C."/>
            <person name="Wakimoto T."/>
            <person name="Kracht M."/>
            <person name="Crusemann M."/>
            <person name="Hentschel U."/>
            <person name="Abe I."/>
            <person name="Matsunaga S."/>
            <person name="Kalinowski J."/>
            <person name="Takeyama H."/>
            <person name="Piel J."/>
        </authorList>
    </citation>
    <scope>NUCLEOTIDE SEQUENCE [LARGE SCALE GENOMIC DNA]</scope>
    <source>
        <strain evidence="6">TSY1</strain>
    </source>
</reference>
<protein>
    <recommendedName>
        <fullName evidence="7">2-phospho-L-lactate guanylyltransferase</fullName>
    </recommendedName>
</protein>
<gene>
    <name evidence="5" type="ORF">ETSY1_21445</name>
</gene>
<keyword evidence="1" id="KW-0808">Transferase</keyword>
<keyword evidence="3" id="KW-0547">Nucleotide-binding</keyword>
<dbReference type="InterPro" id="IPR029044">
    <property type="entry name" value="Nucleotide-diphossugar_trans"/>
</dbReference>
<dbReference type="PANTHER" id="PTHR40392:SF1">
    <property type="entry name" value="2-PHOSPHO-L-LACTATE GUANYLYLTRANSFERASE"/>
    <property type="match status" value="1"/>
</dbReference>
<keyword evidence="6" id="KW-1185">Reference proteome</keyword>